<evidence type="ECO:0000313" key="1">
    <source>
        <dbReference type="EMBL" id="JAD45998.1"/>
    </source>
</evidence>
<organism evidence="1">
    <name type="scientific">Arundo donax</name>
    <name type="common">Giant reed</name>
    <name type="synonym">Donax arundinaceus</name>
    <dbReference type="NCBI Taxonomy" id="35708"/>
    <lineage>
        <taxon>Eukaryota</taxon>
        <taxon>Viridiplantae</taxon>
        <taxon>Streptophyta</taxon>
        <taxon>Embryophyta</taxon>
        <taxon>Tracheophyta</taxon>
        <taxon>Spermatophyta</taxon>
        <taxon>Magnoliopsida</taxon>
        <taxon>Liliopsida</taxon>
        <taxon>Poales</taxon>
        <taxon>Poaceae</taxon>
        <taxon>PACMAD clade</taxon>
        <taxon>Arundinoideae</taxon>
        <taxon>Arundineae</taxon>
        <taxon>Arundo</taxon>
    </lineage>
</organism>
<sequence>MHELPSRNTSKICNKLNHFHATKRIYINIHPKFISDTFQLKNDFHFQSQERINALY</sequence>
<name>A0A0A9A7R9_ARUDO</name>
<proteinExistence type="predicted"/>
<accession>A0A0A9A7R9</accession>
<dbReference type="AlphaFoldDB" id="A0A0A9A7R9"/>
<protein>
    <submittedName>
        <fullName evidence="1">Uncharacterized protein</fullName>
    </submittedName>
</protein>
<reference evidence="1" key="2">
    <citation type="journal article" date="2015" name="Data Brief">
        <title>Shoot transcriptome of the giant reed, Arundo donax.</title>
        <authorList>
            <person name="Barrero R.A."/>
            <person name="Guerrero F.D."/>
            <person name="Moolhuijzen P."/>
            <person name="Goolsby J.A."/>
            <person name="Tidwell J."/>
            <person name="Bellgard S.E."/>
            <person name="Bellgard M.I."/>
        </authorList>
    </citation>
    <scope>NUCLEOTIDE SEQUENCE</scope>
    <source>
        <tissue evidence="1">Shoot tissue taken approximately 20 cm above the soil surface</tissue>
    </source>
</reference>
<dbReference type="EMBL" id="GBRH01251897">
    <property type="protein sequence ID" value="JAD45998.1"/>
    <property type="molecule type" value="Transcribed_RNA"/>
</dbReference>
<reference evidence="1" key="1">
    <citation type="submission" date="2014-09" db="EMBL/GenBank/DDBJ databases">
        <authorList>
            <person name="Magalhaes I.L.F."/>
            <person name="Oliveira U."/>
            <person name="Santos F.R."/>
            <person name="Vidigal T.H.D.A."/>
            <person name="Brescovit A.D."/>
            <person name="Santos A.J."/>
        </authorList>
    </citation>
    <scope>NUCLEOTIDE SEQUENCE</scope>
    <source>
        <tissue evidence="1">Shoot tissue taken approximately 20 cm above the soil surface</tissue>
    </source>
</reference>